<name>A0A4Y9YP53_9APHY</name>
<evidence type="ECO:0000256" key="2">
    <source>
        <dbReference type="SAM" id="SignalP"/>
    </source>
</evidence>
<evidence type="ECO:0000313" key="4">
    <source>
        <dbReference type="Proteomes" id="UP000298390"/>
    </source>
</evidence>
<comment type="caution">
    <text evidence="3">The sequence shown here is derived from an EMBL/GenBank/DDBJ whole genome shotgun (WGS) entry which is preliminary data.</text>
</comment>
<accession>A0A4Y9YP53</accession>
<evidence type="ECO:0000313" key="3">
    <source>
        <dbReference type="EMBL" id="TFY64224.1"/>
    </source>
</evidence>
<organism evidence="3 4">
    <name type="scientific">Rhodofomes roseus</name>
    <dbReference type="NCBI Taxonomy" id="34475"/>
    <lineage>
        <taxon>Eukaryota</taxon>
        <taxon>Fungi</taxon>
        <taxon>Dikarya</taxon>
        <taxon>Basidiomycota</taxon>
        <taxon>Agaricomycotina</taxon>
        <taxon>Agaricomycetes</taxon>
        <taxon>Polyporales</taxon>
        <taxon>Rhodofomes</taxon>
    </lineage>
</organism>
<feature type="signal peptide" evidence="2">
    <location>
        <begin position="1"/>
        <end position="21"/>
    </location>
</feature>
<feature type="chain" id="PRO_5021466319" evidence="2">
    <location>
        <begin position="22"/>
        <end position="163"/>
    </location>
</feature>
<protein>
    <submittedName>
        <fullName evidence="3">Uncharacterized protein</fullName>
    </submittedName>
</protein>
<reference evidence="3 4" key="1">
    <citation type="submission" date="2019-01" db="EMBL/GenBank/DDBJ databases">
        <title>Genome sequencing of the rare red list fungi Fomitopsis rosea.</title>
        <authorList>
            <person name="Buettner E."/>
            <person name="Kellner H."/>
        </authorList>
    </citation>
    <scope>NUCLEOTIDE SEQUENCE [LARGE SCALE GENOMIC DNA]</scope>
    <source>
        <strain evidence="3 4">DSM 105464</strain>
    </source>
</reference>
<dbReference type="Proteomes" id="UP000298390">
    <property type="component" value="Unassembled WGS sequence"/>
</dbReference>
<dbReference type="EMBL" id="SEKV01000105">
    <property type="protein sequence ID" value="TFY64224.1"/>
    <property type="molecule type" value="Genomic_DNA"/>
</dbReference>
<evidence type="ECO:0000256" key="1">
    <source>
        <dbReference type="SAM" id="MobiDB-lite"/>
    </source>
</evidence>
<sequence>MPSIIKSSFLALLLLVPLVHPSPVIPTGATAHTSWRLRNDPETLLGRRYVVQNHVPSPVPASDGAAPAASAFNVRKSPSHVETQHAIPGGTVVSDNESDVGAGSSGMGTKVTKAGNTELDEVPSSNRPYSTAVTLVPRPSGTAHAKTVAGNTTSTTAKHRKAA</sequence>
<feature type="region of interest" description="Disordered" evidence="1">
    <location>
        <begin position="78"/>
        <end position="163"/>
    </location>
</feature>
<feature type="compositionally biased region" description="Polar residues" evidence="1">
    <location>
        <begin position="123"/>
        <end position="133"/>
    </location>
</feature>
<dbReference type="AlphaFoldDB" id="A0A4Y9YP53"/>
<gene>
    <name evidence="3" type="ORF">EVJ58_g2751</name>
</gene>
<proteinExistence type="predicted"/>
<keyword evidence="2" id="KW-0732">Signal</keyword>